<feature type="compositionally biased region" description="Polar residues" evidence="6">
    <location>
        <begin position="506"/>
        <end position="524"/>
    </location>
</feature>
<reference evidence="9 10" key="1">
    <citation type="submission" date="2014-04" db="EMBL/GenBank/DDBJ databases">
        <authorList>
            <consortium name="DOE Joint Genome Institute"/>
            <person name="Kuo A."/>
            <person name="Girlanda M."/>
            <person name="Perotto S."/>
            <person name="Kohler A."/>
            <person name="Nagy L.G."/>
            <person name="Floudas D."/>
            <person name="Copeland A."/>
            <person name="Barry K.W."/>
            <person name="Cichocki N."/>
            <person name="Veneault-Fourrey C."/>
            <person name="LaButti K."/>
            <person name="Lindquist E.A."/>
            <person name="Lipzen A."/>
            <person name="Lundell T."/>
            <person name="Morin E."/>
            <person name="Murat C."/>
            <person name="Sun H."/>
            <person name="Tunlid A."/>
            <person name="Henrissat B."/>
            <person name="Grigoriev I.V."/>
            <person name="Hibbett D.S."/>
            <person name="Martin F."/>
            <person name="Nordberg H.P."/>
            <person name="Cantor M.N."/>
            <person name="Hua S.X."/>
        </authorList>
    </citation>
    <scope>NUCLEOTIDE SEQUENCE [LARGE SCALE GENOMIC DNA]</scope>
    <source>
        <strain evidence="9 10">MUT 4182</strain>
    </source>
</reference>
<dbReference type="PANTHER" id="PTHR15180">
    <property type="entry name" value="GENERAL TRANSCRIPTION FACTOR 3C POLYPEPTIDE 1"/>
    <property type="match status" value="1"/>
</dbReference>
<dbReference type="Pfam" id="PF20222">
    <property type="entry name" value="DUF6581"/>
    <property type="match status" value="1"/>
</dbReference>
<dbReference type="STRING" id="1051891.A0A0C3QDC1"/>
<dbReference type="GO" id="GO:0006384">
    <property type="term" value="P:transcription initiation at RNA polymerase III promoter"/>
    <property type="evidence" value="ECO:0007669"/>
    <property type="project" value="InterPro"/>
</dbReference>
<dbReference type="Pfam" id="PF04182">
    <property type="entry name" value="B-block_TFIIIC"/>
    <property type="match status" value="1"/>
</dbReference>
<name>A0A0C3QDC1_9AGAM</name>
<accession>A0A0C3QDC1</accession>
<evidence type="ECO:0000256" key="4">
    <source>
        <dbReference type="ARBA" id="ARBA00023163"/>
    </source>
</evidence>
<feature type="compositionally biased region" description="Basic and acidic residues" evidence="6">
    <location>
        <begin position="1401"/>
        <end position="1414"/>
    </location>
</feature>
<feature type="region of interest" description="Disordered" evidence="6">
    <location>
        <begin position="722"/>
        <end position="755"/>
    </location>
</feature>
<evidence type="ECO:0000256" key="5">
    <source>
        <dbReference type="ARBA" id="ARBA00023242"/>
    </source>
</evidence>
<dbReference type="EMBL" id="KN823102">
    <property type="protein sequence ID" value="KIO22744.1"/>
    <property type="molecule type" value="Genomic_DNA"/>
</dbReference>
<dbReference type="InterPro" id="IPR046488">
    <property type="entry name" value="Sfc3/Tfc3_C"/>
</dbReference>
<evidence type="ECO:0000256" key="6">
    <source>
        <dbReference type="SAM" id="MobiDB-lite"/>
    </source>
</evidence>
<evidence type="ECO:0000259" key="7">
    <source>
        <dbReference type="Pfam" id="PF04182"/>
    </source>
</evidence>
<keyword evidence="4" id="KW-0804">Transcription</keyword>
<keyword evidence="5" id="KW-0539">Nucleus</keyword>
<dbReference type="Proteomes" id="UP000054248">
    <property type="component" value="Unassembled WGS sequence"/>
</dbReference>
<feature type="domain" description="B-block binding subunit of TFIIIC" evidence="7">
    <location>
        <begin position="155"/>
        <end position="219"/>
    </location>
</feature>
<evidence type="ECO:0000256" key="1">
    <source>
        <dbReference type="ARBA" id="ARBA00004123"/>
    </source>
</evidence>
<organism evidence="9 10">
    <name type="scientific">Tulasnella calospora MUT 4182</name>
    <dbReference type="NCBI Taxonomy" id="1051891"/>
    <lineage>
        <taxon>Eukaryota</taxon>
        <taxon>Fungi</taxon>
        <taxon>Dikarya</taxon>
        <taxon>Basidiomycota</taxon>
        <taxon>Agaricomycotina</taxon>
        <taxon>Agaricomycetes</taxon>
        <taxon>Cantharellales</taxon>
        <taxon>Tulasnellaceae</taxon>
        <taxon>Tulasnella</taxon>
    </lineage>
</organism>
<dbReference type="GO" id="GO:0003677">
    <property type="term" value="F:DNA binding"/>
    <property type="evidence" value="ECO:0007669"/>
    <property type="project" value="UniProtKB-KW"/>
</dbReference>
<protein>
    <submittedName>
        <fullName evidence="9">Uncharacterized protein</fullName>
    </submittedName>
</protein>
<feature type="region of interest" description="Disordered" evidence="6">
    <location>
        <begin position="506"/>
        <end position="623"/>
    </location>
</feature>
<comment type="subcellular location">
    <subcellularLocation>
        <location evidence="1">Nucleus</location>
    </subcellularLocation>
</comment>
<feature type="compositionally biased region" description="Basic and acidic residues" evidence="6">
    <location>
        <begin position="722"/>
        <end position="735"/>
    </location>
</feature>
<sequence>MDGLIHHCLREISFDGDLGCDVSRLSHFIEEYYSGGSDPNIKSQTVDEAFRAFVWSLVVQETSVSVGLVPEGSSPVYIAPQPSVVRKQAKAQIAAPSEPSNSPAKLESLASAEVQESSLPELVQKYGETLRIAVDHETSFQAITGTHVRSPKLGAMTYTALQFITRSRVEGISMKGLGDATGYDQKTVHYLVGQLLELGLILKIRISGISKHACIHKYFYPKSRFYVAEPDTKIDVDFDVDDEEDHQSTLAADDAVPSDSIFAHDPIDPRTLTIDSVLRSRLVTLLKNSPNHLHRSENIILALGCHSPTRSDRRFVNHRIRIFMKEGWIEKVYAPNKKFPQSRVLCIRLLDQHSSEAEGLVPAIEEGLKQSDPNSQPIVNVSIQHQILKLIHDSGSEGMTTNDIAARLGNLDRRTLDHMITKLLRDVNPPHLADLTILQMRESLKREHRHKYYTVQHYGTMLEEMGAPPPAKSSLPDTDESAIGGWGSFTEDAFYQNETDLLTTAPPNTRLVYNQTKPPIQKRTNPIGPDGKYVKGRPRNEWSGGVSRPVKKKKVEPKDQLDDEDPSKPKRRGRKRKVVEADLEGDGAGPSGVSGGAETQPPLKKKRGRPKKSEQAKSLTIDIQPTLAAPLPTAVSPTVVHSSDPVILGTAEASPSGDVAMQDVGLTPFRPPLSAALSPTTAVLSTATITIPLPTVNPESIELGHATSLLPDQVQESLAMAEQRESPIPGDERPAKRTRLGGGVSSNQEHLEPPISPDALSILADTASRQPRRTGVNITYMRREKEILHLIAEGGGVSLADWTLTKRHTALVEKWDKEGRPVSGPAGTSCDKRTMANLLNTMEDNGVIKRLVTTVPDGPARKQVHIVFMPDVTEEAVRTFVGTLGNRVNAARALPKHSYGYADVTYREMKVPSRFARINASVEDADLVKVSPIDARMELLQDARTCAQLFGFIAGRMARARELHLYTLSQLSDLAAESSPGIVSRSDSIVSTQYFWTDIPISTYCSIVSVNMHHPALEDILADVEKRDTLVSELPQDLRDVLETGKARSRYKIAEVLDLLRQLGVVVPIQASEGGSTVNENTTGTPTNLSFIAIQQTRTPPVDVHYWQFNLIAPVYRFSDPEKPSLLGHVPIATVEESVEYWMACREAALRKDYILESEAEAEAENSSAQFDGDSELQRSITRYATWSNEYRLSSKQMDYLARFVDGATGTIPQPMDTENANDPFNVLCYAAAAPPSAVTRYLEQMSKDIKASHARKAQEQFRQKNATDMQEDARKLLALKVKETKQRLQRDWDAALASVHPGPLTQEELKSPSLSRLKRSFIAAGGNLQVAALHSAIKEALSPRPPLVPSGSNARLPISRPSKKALSTPKEPPTSPASVPRRDDAISRSVLDLVNRQQPRKHETSKEKKERRAAAGGPQKRGQRFLWSSEFDELAIDATCILAARGRSNGTISWMAMPQVFPGVDSNGVRTRISRLREDPAVQAYMFKLEEAWYHLWMQKRGTEELPDSNPDSPVDFDLISHVVYLREHIDKPRLRSGSAQKTSATSEIDLPSNIVNLERDFEVLRVAESQDDQWDFMFNQLGDETRERNFYRESLKHGLTSRRAELLPDSDGVARAALAMVLETPGESYKVDIADSMLGSCGERHVSSAISNLEKDNCITKVISDSAKHVPGRHWRWQEWLEDFKSGPLHHKLYSGAQSFVDDLEADGQQDLPYVISDGTMVALLNIASEDKVAIAVDTSHPAEVRHEVDGNSKKVVDDQLETSINVRLRQLRIQNIGDDNPLPINEPDGSAEPMMGVEPTTSSFPHGIPPEAGQSVCCAEEGARSGHEVFNCDGCLQTARWNVLSTLSESDRKWVERSMELVDNAGPEGLSPTMLDLDDAKWQLLDQLTYATVPLAFWAGYTSPLLVGGKYASAWTVSIPIPGRGVNDKSHVRMVLPRRWLDIHGNLIEKTWNAALKHVVSWVWLRPRISLLHLRSRVKPLFDRQETLEIVIHLVRKDTLALHWDPSIVGSGAREIQSLTDDESKKVWISVEDEGMEESWYTLPA</sequence>
<proteinExistence type="predicted"/>
<dbReference type="GO" id="GO:0000127">
    <property type="term" value="C:transcription factor TFIIIC complex"/>
    <property type="evidence" value="ECO:0007669"/>
    <property type="project" value="InterPro"/>
</dbReference>
<evidence type="ECO:0000256" key="3">
    <source>
        <dbReference type="ARBA" id="ARBA00023125"/>
    </source>
</evidence>
<feature type="region of interest" description="Disordered" evidence="6">
    <location>
        <begin position="1343"/>
        <end position="1423"/>
    </location>
</feature>
<feature type="compositionally biased region" description="Gly residues" evidence="6">
    <location>
        <begin position="586"/>
        <end position="595"/>
    </location>
</feature>
<dbReference type="InterPro" id="IPR007309">
    <property type="entry name" value="TFIIIC_Bblock-bd"/>
</dbReference>
<gene>
    <name evidence="9" type="ORF">M407DRAFT_216113</name>
</gene>
<evidence type="ECO:0000259" key="8">
    <source>
        <dbReference type="Pfam" id="PF20222"/>
    </source>
</evidence>
<evidence type="ECO:0000256" key="2">
    <source>
        <dbReference type="ARBA" id="ARBA00022553"/>
    </source>
</evidence>
<dbReference type="CDD" id="cd16169">
    <property type="entry name" value="Tau138_eWH"/>
    <property type="match status" value="1"/>
</dbReference>
<keyword evidence="3" id="KW-0238">DNA-binding</keyword>
<keyword evidence="2" id="KW-0597">Phosphoprotein</keyword>
<dbReference type="InterPro" id="IPR044210">
    <property type="entry name" value="Tfc3-like"/>
</dbReference>
<dbReference type="GO" id="GO:0005634">
    <property type="term" value="C:nucleus"/>
    <property type="evidence" value="ECO:0007669"/>
    <property type="project" value="UniProtKB-SubCell"/>
</dbReference>
<dbReference type="OrthoDB" id="68020at2759"/>
<feature type="domain" description="Transcription factor tau subunit sfc3/Tfc3 C-terminal" evidence="8">
    <location>
        <begin position="1424"/>
        <end position="1780"/>
    </location>
</feature>
<evidence type="ECO:0000313" key="9">
    <source>
        <dbReference type="EMBL" id="KIO22744.1"/>
    </source>
</evidence>
<evidence type="ECO:0000313" key="10">
    <source>
        <dbReference type="Proteomes" id="UP000054248"/>
    </source>
</evidence>
<dbReference type="PANTHER" id="PTHR15180:SF1">
    <property type="entry name" value="GENERAL TRANSCRIPTION FACTOR 3C POLYPEPTIDE 1"/>
    <property type="match status" value="1"/>
</dbReference>
<keyword evidence="10" id="KW-1185">Reference proteome</keyword>
<dbReference type="InterPro" id="IPR035625">
    <property type="entry name" value="Tfc3-like_eWH"/>
</dbReference>
<reference evidence="10" key="2">
    <citation type="submission" date="2015-01" db="EMBL/GenBank/DDBJ databases">
        <title>Evolutionary Origins and Diversification of the Mycorrhizal Mutualists.</title>
        <authorList>
            <consortium name="DOE Joint Genome Institute"/>
            <consortium name="Mycorrhizal Genomics Consortium"/>
            <person name="Kohler A."/>
            <person name="Kuo A."/>
            <person name="Nagy L.G."/>
            <person name="Floudas D."/>
            <person name="Copeland A."/>
            <person name="Barry K.W."/>
            <person name="Cichocki N."/>
            <person name="Veneault-Fourrey C."/>
            <person name="LaButti K."/>
            <person name="Lindquist E.A."/>
            <person name="Lipzen A."/>
            <person name="Lundell T."/>
            <person name="Morin E."/>
            <person name="Murat C."/>
            <person name="Riley R."/>
            <person name="Ohm R."/>
            <person name="Sun H."/>
            <person name="Tunlid A."/>
            <person name="Henrissat B."/>
            <person name="Grigoriev I.V."/>
            <person name="Hibbett D.S."/>
            <person name="Martin F."/>
        </authorList>
    </citation>
    <scope>NUCLEOTIDE SEQUENCE [LARGE SCALE GENOMIC DNA]</scope>
    <source>
        <strain evidence="10">MUT 4182</strain>
    </source>
</reference>
<dbReference type="HOGENOM" id="CLU_000498_0_0_1"/>
<dbReference type="GO" id="GO:0042791">
    <property type="term" value="P:5S class rRNA transcription by RNA polymerase III"/>
    <property type="evidence" value="ECO:0007669"/>
    <property type="project" value="TreeGrafter"/>
</dbReference>